<keyword evidence="4 10" id="KW-0132">Cell division</keyword>
<sequence>MTEYKNRIVVKINDQKYTIIGQDDPAHIRYVAHLVDEKIKEIGELSPGLDTTRKSVLTAVNVMDEYVKLTQEHDDLLEEIEKQGK</sequence>
<evidence type="ECO:0000256" key="5">
    <source>
        <dbReference type="ARBA" id="ARBA00023210"/>
    </source>
</evidence>
<dbReference type="InterPro" id="IPR007838">
    <property type="entry name" value="Cell_div_ZapA-like"/>
</dbReference>
<evidence type="ECO:0000256" key="6">
    <source>
        <dbReference type="ARBA" id="ARBA00023306"/>
    </source>
</evidence>
<dbReference type="PANTHER" id="PTHR34981:SF1">
    <property type="entry name" value="CELL DIVISION PROTEIN ZAPA"/>
    <property type="match status" value="1"/>
</dbReference>
<reference evidence="11" key="1">
    <citation type="journal article" date="2019" name="Int. J. Syst. Evol. Microbiol.">
        <title>The Global Catalogue of Microorganisms (GCM) 10K type strain sequencing project: providing services to taxonomists for standard genome sequencing and annotation.</title>
        <authorList>
            <consortium name="The Broad Institute Genomics Platform"/>
            <consortium name="The Broad Institute Genome Sequencing Center for Infectious Disease"/>
            <person name="Wu L."/>
            <person name="Ma J."/>
        </authorList>
    </citation>
    <scope>NUCLEOTIDE SEQUENCE [LARGE SCALE GENOMIC DNA]</scope>
    <source>
        <strain evidence="11">KCTC 33575</strain>
    </source>
</reference>
<keyword evidence="6" id="KW-0131">Cell cycle</keyword>
<keyword evidence="5" id="KW-0717">Septation</keyword>
<comment type="subunit">
    <text evidence="8">Homodimer. Interacts with FtsZ.</text>
</comment>
<comment type="subcellular location">
    <subcellularLocation>
        <location evidence="1">Cytoplasm</location>
    </subcellularLocation>
</comment>
<keyword evidence="3" id="KW-0963">Cytoplasm</keyword>
<dbReference type="EMBL" id="JBHUOQ010000001">
    <property type="protein sequence ID" value="MFD2829154.1"/>
    <property type="molecule type" value="Genomic_DNA"/>
</dbReference>
<evidence type="ECO:0000256" key="1">
    <source>
        <dbReference type="ARBA" id="ARBA00004496"/>
    </source>
</evidence>
<dbReference type="InterPro" id="IPR036192">
    <property type="entry name" value="Cell_div_ZapA-like_sf"/>
</dbReference>
<accession>A0ABW5WUX4</accession>
<comment type="function">
    <text evidence="7">Activator of cell division through the inhibition of FtsZ GTPase activity, therefore promoting FtsZ assembly into bundles of protofilaments necessary for the formation of the division Z ring. It is recruited early at mid-cell but it is not essential for cell division.</text>
</comment>
<comment type="caution">
    <text evidence="10">The sequence shown here is derived from an EMBL/GenBank/DDBJ whole genome shotgun (WGS) entry which is preliminary data.</text>
</comment>
<evidence type="ECO:0000256" key="7">
    <source>
        <dbReference type="ARBA" id="ARBA00024910"/>
    </source>
</evidence>
<evidence type="ECO:0000256" key="2">
    <source>
        <dbReference type="ARBA" id="ARBA00015195"/>
    </source>
</evidence>
<dbReference type="Proteomes" id="UP001597519">
    <property type="component" value="Unassembled WGS sequence"/>
</dbReference>
<proteinExistence type="predicted"/>
<dbReference type="Pfam" id="PF05164">
    <property type="entry name" value="ZapA"/>
    <property type="match status" value="1"/>
</dbReference>
<dbReference type="GO" id="GO:0051301">
    <property type="term" value="P:cell division"/>
    <property type="evidence" value="ECO:0007669"/>
    <property type="project" value="UniProtKB-KW"/>
</dbReference>
<evidence type="ECO:0000313" key="10">
    <source>
        <dbReference type="EMBL" id="MFD2829154.1"/>
    </source>
</evidence>
<protein>
    <recommendedName>
        <fullName evidence="2">Cell division protein ZapA</fullName>
    </recommendedName>
    <alternativeName>
        <fullName evidence="9">Z ring-associated protein ZapA</fullName>
    </alternativeName>
</protein>
<evidence type="ECO:0000313" key="11">
    <source>
        <dbReference type="Proteomes" id="UP001597519"/>
    </source>
</evidence>
<dbReference type="RefSeq" id="WP_377770900.1">
    <property type="nucleotide sequence ID" value="NZ_JBHUOQ010000001.1"/>
</dbReference>
<dbReference type="InterPro" id="IPR053712">
    <property type="entry name" value="Bac_CellDiv_Activator"/>
</dbReference>
<keyword evidence="11" id="KW-1185">Reference proteome</keyword>
<dbReference type="SUPFAM" id="SSF102829">
    <property type="entry name" value="Cell division protein ZapA-like"/>
    <property type="match status" value="1"/>
</dbReference>
<dbReference type="Gene3D" id="6.10.250.790">
    <property type="match status" value="1"/>
</dbReference>
<evidence type="ECO:0000256" key="8">
    <source>
        <dbReference type="ARBA" id="ARBA00026068"/>
    </source>
</evidence>
<evidence type="ECO:0000256" key="9">
    <source>
        <dbReference type="ARBA" id="ARBA00033158"/>
    </source>
</evidence>
<dbReference type="PANTHER" id="PTHR34981">
    <property type="entry name" value="CELL DIVISION PROTEIN ZAPA"/>
    <property type="match status" value="1"/>
</dbReference>
<evidence type="ECO:0000256" key="3">
    <source>
        <dbReference type="ARBA" id="ARBA00022490"/>
    </source>
</evidence>
<evidence type="ECO:0000256" key="4">
    <source>
        <dbReference type="ARBA" id="ARBA00022618"/>
    </source>
</evidence>
<organism evidence="10 11">
    <name type="scientific">Corticicoccus populi</name>
    <dbReference type="NCBI Taxonomy" id="1812821"/>
    <lineage>
        <taxon>Bacteria</taxon>
        <taxon>Bacillati</taxon>
        <taxon>Bacillota</taxon>
        <taxon>Bacilli</taxon>
        <taxon>Bacillales</taxon>
        <taxon>Staphylococcaceae</taxon>
        <taxon>Corticicoccus</taxon>
    </lineage>
</organism>
<name>A0ABW5WUX4_9STAP</name>
<dbReference type="NCBIfam" id="NF010724">
    <property type="entry name" value="PRK14126.1"/>
    <property type="match status" value="1"/>
</dbReference>
<gene>
    <name evidence="10" type="primary">zapA</name>
    <name evidence="10" type="ORF">ACFSX4_01660</name>
</gene>